<evidence type="ECO:0008006" key="5">
    <source>
        <dbReference type="Google" id="ProtNLM"/>
    </source>
</evidence>
<comment type="caution">
    <text evidence="3">The sequence shown here is derived from an EMBL/GenBank/DDBJ whole genome shotgun (WGS) entry which is preliminary data.</text>
</comment>
<evidence type="ECO:0000313" key="3">
    <source>
        <dbReference type="EMBL" id="KAJ8372999.1"/>
    </source>
</evidence>
<sequence>MCTVIVCFLLRQAWKCVVRVGPSGEVKGLSSPVPKELLTVSSRVFFREGRPVSRPAEEKCIQIATESEHKRGGEKRSAHPSFPGPTVPPVNRINVGTCTQRPLLFLPRYSHTDVESAEAVSKPWEMRPG</sequence>
<proteinExistence type="predicted"/>
<dbReference type="EMBL" id="JAINUG010000377">
    <property type="protein sequence ID" value="KAJ8372999.1"/>
    <property type="molecule type" value="Genomic_DNA"/>
</dbReference>
<keyword evidence="4" id="KW-1185">Reference proteome</keyword>
<feature type="region of interest" description="Disordered" evidence="1">
    <location>
        <begin position="65"/>
        <end position="94"/>
    </location>
</feature>
<feature type="chain" id="PRO_5042261512" description="Secreted protein" evidence="2">
    <location>
        <begin position="16"/>
        <end position="129"/>
    </location>
</feature>
<evidence type="ECO:0000256" key="2">
    <source>
        <dbReference type="SAM" id="SignalP"/>
    </source>
</evidence>
<feature type="signal peptide" evidence="2">
    <location>
        <begin position="1"/>
        <end position="15"/>
    </location>
</feature>
<dbReference type="Proteomes" id="UP001221898">
    <property type="component" value="Unassembled WGS sequence"/>
</dbReference>
<dbReference type="AlphaFoldDB" id="A0AAD7RAN1"/>
<name>A0AAD7RAN1_9TELE</name>
<gene>
    <name evidence="3" type="ORF">AAFF_G00272360</name>
</gene>
<keyword evidence="2" id="KW-0732">Signal</keyword>
<protein>
    <recommendedName>
        <fullName evidence="5">Secreted protein</fullName>
    </recommendedName>
</protein>
<accession>A0AAD7RAN1</accession>
<feature type="compositionally biased region" description="Basic and acidic residues" evidence="1">
    <location>
        <begin position="65"/>
        <end position="77"/>
    </location>
</feature>
<evidence type="ECO:0000313" key="4">
    <source>
        <dbReference type="Proteomes" id="UP001221898"/>
    </source>
</evidence>
<evidence type="ECO:0000256" key="1">
    <source>
        <dbReference type="SAM" id="MobiDB-lite"/>
    </source>
</evidence>
<organism evidence="3 4">
    <name type="scientific">Aldrovandia affinis</name>
    <dbReference type="NCBI Taxonomy" id="143900"/>
    <lineage>
        <taxon>Eukaryota</taxon>
        <taxon>Metazoa</taxon>
        <taxon>Chordata</taxon>
        <taxon>Craniata</taxon>
        <taxon>Vertebrata</taxon>
        <taxon>Euteleostomi</taxon>
        <taxon>Actinopterygii</taxon>
        <taxon>Neopterygii</taxon>
        <taxon>Teleostei</taxon>
        <taxon>Notacanthiformes</taxon>
        <taxon>Halosauridae</taxon>
        <taxon>Aldrovandia</taxon>
    </lineage>
</organism>
<reference evidence="3" key="1">
    <citation type="journal article" date="2023" name="Science">
        <title>Genome structures resolve the early diversification of teleost fishes.</title>
        <authorList>
            <person name="Parey E."/>
            <person name="Louis A."/>
            <person name="Montfort J."/>
            <person name="Bouchez O."/>
            <person name="Roques C."/>
            <person name="Iampietro C."/>
            <person name="Lluch J."/>
            <person name="Castinel A."/>
            <person name="Donnadieu C."/>
            <person name="Desvignes T."/>
            <person name="Floi Bucao C."/>
            <person name="Jouanno E."/>
            <person name="Wen M."/>
            <person name="Mejri S."/>
            <person name="Dirks R."/>
            <person name="Jansen H."/>
            <person name="Henkel C."/>
            <person name="Chen W.J."/>
            <person name="Zahm M."/>
            <person name="Cabau C."/>
            <person name="Klopp C."/>
            <person name="Thompson A.W."/>
            <person name="Robinson-Rechavi M."/>
            <person name="Braasch I."/>
            <person name="Lecointre G."/>
            <person name="Bobe J."/>
            <person name="Postlethwait J.H."/>
            <person name="Berthelot C."/>
            <person name="Roest Crollius H."/>
            <person name="Guiguen Y."/>
        </authorList>
    </citation>
    <scope>NUCLEOTIDE SEQUENCE</scope>
    <source>
        <strain evidence="3">NC1722</strain>
    </source>
</reference>